<dbReference type="AlphaFoldDB" id="D5UHY5"/>
<name>D5UHY5_CELFN</name>
<comment type="pathway">
    <text evidence="1">Cofactor biosynthesis; thiamine diphosphate biosynthesis.</text>
</comment>
<protein>
    <recommendedName>
        <fullName evidence="5">glycine oxidase</fullName>
        <ecNumber evidence="5">1.4.3.19</ecNumber>
    </recommendedName>
</protein>
<dbReference type="Gene3D" id="3.30.9.10">
    <property type="entry name" value="D-Amino Acid Oxidase, subunit A, domain 2"/>
    <property type="match status" value="1"/>
</dbReference>
<dbReference type="SUPFAM" id="SSF51905">
    <property type="entry name" value="FAD/NAD(P)-binding domain"/>
    <property type="match status" value="1"/>
</dbReference>
<dbReference type="PANTHER" id="PTHR13847">
    <property type="entry name" value="SARCOSINE DEHYDROGENASE-RELATED"/>
    <property type="match status" value="1"/>
</dbReference>
<dbReference type="eggNOG" id="COG0665">
    <property type="taxonomic scope" value="Bacteria"/>
</dbReference>
<evidence type="ECO:0000256" key="1">
    <source>
        <dbReference type="ARBA" id="ARBA00004948"/>
    </source>
</evidence>
<evidence type="ECO:0000313" key="8">
    <source>
        <dbReference type="EMBL" id="ADG73409.1"/>
    </source>
</evidence>
<gene>
    <name evidence="8" type="ordered locus">Cfla_0495</name>
</gene>
<evidence type="ECO:0000256" key="3">
    <source>
        <dbReference type="ARBA" id="ARBA00023002"/>
    </source>
</evidence>
<dbReference type="UniPathway" id="UPA00060"/>
<reference evidence="8 9" key="1">
    <citation type="journal article" date="2010" name="Stand. Genomic Sci.">
        <title>Complete genome sequence of Cellulomonas flavigena type strain (134).</title>
        <authorList>
            <person name="Abt B."/>
            <person name="Foster B."/>
            <person name="Lapidus A."/>
            <person name="Clum A."/>
            <person name="Sun H."/>
            <person name="Pukall R."/>
            <person name="Lucas S."/>
            <person name="Glavina Del Rio T."/>
            <person name="Nolan M."/>
            <person name="Tice H."/>
            <person name="Cheng J.F."/>
            <person name="Pitluck S."/>
            <person name="Liolios K."/>
            <person name="Ivanova N."/>
            <person name="Mavromatis K."/>
            <person name="Ovchinnikova G."/>
            <person name="Pati A."/>
            <person name="Goodwin L."/>
            <person name="Chen A."/>
            <person name="Palaniappan K."/>
            <person name="Land M."/>
            <person name="Hauser L."/>
            <person name="Chang Y.J."/>
            <person name="Jeffries C.D."/>
            <person name="Rohde M."/>
            <person name="Goker M."/>
            <person name="Woyke T."/>
            <person name="Bristow J."/>
            <person name="Eisen J.A."/>
            <person name="Markowitz V."/>
            <person name="Hugenholtz P."/>
            <person name="Kyrpides N.C."/>
            <person name="Klenk H.P."/>
        </authorList>
    </citation>
    <scope>NUCLEOTIDE SEQUENCE [LARGE SCALE GENOMIC DNA]</scope>
    <source>
        <strain evidence="9">ATCC 482 / DSM 20109 / BCRC 11376 / JCM 18109 / NBRC 3775 / NCIMB 8073 / NRS 134</strain>
    </source>
</reference>
<dbReference type="Proteomes" id="UP000000849">
    <property type="component" value="Chromosome"/>
</dbReference>
<evidence type="ECO:0000256" key="5">
    <source>
        <dbReference type="ARBA" id="ARBA00050018"/>
    </source>
</evidence>
<feature type="compositionally biased region" description="Low complexity" evidence="6">
    <location>
        <begin position="384"/>
        <end position="395"/>
    </location>
</feature>
<dbReference type="GO" id="GO:0050660">
    <property type="term" value="F:flavin adenine dinucleotide binding"/>
    <property type="evidence" value="ECO:0007669"/>
    <property type="project" value="InterPro"/>
</dbReference>
<dbReference type="KEGG" id="cfl:Cfla_0495"/>
<dbReference type="InterPro" id="IPR036188">
    <property type="entry name" value="FAD/NAD-bd_sf"/>
</dbReference>
<dbReference type="PANTHER" id="PTHR13847:SF289">
    <property type="entry name" value="GLYCINE OXIDASE"/>
    <property type="match status" value="1"/>
</dbReference>
<proteinExistence type="predicted"/>
<dbReference type="OrthoDB" id="3214401at2"/>
<dbReference type="HOGENOM" id="CLU_007884_4_5_11"/>
<sequence>MTSAARTSPHADVLVVGAGIIGLTVAWRALLAGRRVTVVDPDPHAGATHAAAGMLAPVSEAEHGEETLARLNVASAAQWPAFARELTAASGLDVGLVATGTLTVAYDAGDAQRCRDLLALQRAWGLDVDEVTPAQARERVPLLGPHVAAATWAPGERQVDPRAVARALRAVVEAAATVVTSSVAGVERGPSGEVVGVRTPDGGTLPADLVVLAAGARSAAVVRDVPEVTVPVRPVTGTTLRLDARAAPWFAGLPVLRGVVQHRPVYVVPRPSGEVVVGATSDERDPVGGTRAGDVFALLRDARALVPGLDELPLVDVTTRDRPATRDHLPLVGPSGVPGLVLATGHHRNGVLLAPLTAAVVDALLTDAPPPDVARACDPRRRSPLTTPTRTGGTA</sequence>
<dbReference type="GO" id="GO:0005737">
    <property type="term" value="C:cytoplasm"/>
    <property type="evidence" value="ECO:0007669"/>
    <property type="project" value="TreeGrafter"/>
</dbReference>
<dbReference type="InterPro" id="IPR006076">
    <property type="entry name" value="FAD-dep_OxRdtase"/>
</dbReference>
<dbReference type="RefSeq" id="WP_013115743.1">
    <property type="nucleotide sequence ID" value="NC_014151.1"/>
</dbReference>
<dbReference type="SUPFAM" id="SSF54373">
    <property type="entry name" value="FAD-linked reductases, C-terminal domain"/>
    <property type="match status" value="1"/>
</dbReference>
<dbReference type="GO" id="GO:0009228">
    <property type="term" value="P:thiamine biosynthetic process"/>
    <property type="evidence" value="ECO:0007669"/>
    <property type="project" value="UniProtKB-KW"/>
</dbReference>
<dbReference type="InterPro" id="IPR012727">
    <property type="entry name" value="Gly_oxidase_ThiO"/>
</dbReference>
<dbReference type="NCBIfam" id="TIGR02352">
    <property type="entry name" value="thiamin_ThiO"/>
    <property type="match status" value="1"/>
</dbReference>
<comment type="catalytic activity">
    <reaction evidence="4">
        <text>glycine + O2 + H2O = glyoxylate + H2O2 + NH4(+)</text>
        <dbReference type="Rhea" id="RHEA:11532"/>
        <dbReference type="ChEBI" id="CHEBI:15377"/>
        <dbReference type="ChEBI" id="CHEBI:15379"/>
        <dbReference type="ChEBI" id="CHEBI:16240"/>
        <dbReference type="ChEBI" id="CHEBI:28938"/>
        <dbReference type="ChEBI" id="CHEBI:36655"/>
        <dbReference type="ChEBI" id="CHEBI:57305"/>
        <dbReference type="EC" id="1.4.3.19"/>
    </reaction>
</comment>
<accession>D5UHY5</accession>
<evidence type="ECO:0000256" key="6">
    <source>
        <dbReference type="SAM" id="MobiDB-lite"/>
    </source>
</evidence>
<dbReference type="EMBL" id="CP001964">
    <property type="protein sequence ID" value="ADG73409.1"/>
    <property type="molecule type" value="Genomic_DNA"/>
</dbReference>
<keyword evidence="9" id="KW-1185">Reference proteome</keyword>
<dbReference type="Pfam" id="PF01266">
    <property type="entry name" value="DAO"/>
    <property type="match status" value="1"/>
</dbReference>
<feature type="domain" description="FAD dependent oxidoreductase" evidence="7">
    <location>
        <begin position="12"/>
        <end position="361"/>
    </location>
</feature>
<evidence type="ECO:0000256" key="2">
    <source>
        <dbReference type="ARBA" id="ARBA00022977"/>
    </source>
</evidence>
<organism evidence="8 9">
    <name type="scientific">Cellulomonas flavigena (strain ATCC 482 / DSM 20109 / BCRC 11376 / JCM 18109 / NBRC 3775 / NCIMB 8073 / NRS 134)</name>
    <dbReference type="NCBI Taxonomy" id="446466"/>
    <lineage>
        <taxon>Bacteria</taxon>
        <taxon>Bacillati</taxon>
        <taxon>Actinomycetota</taxon>
        <taxon>Actinomycetes</taxon>
        <taxon>Micrococcales</taxon>
        <taxon>Cellulomonadaceae</taxon>
        <taxon>Cellulomonas</taxon>
    </lineage>
</organism>
<dbReference type="Gene3D" id="3.50.50.60">
    <property type="entry name" value="FAD/NAD(P)-binding domain"/>
    <property type="match status" value="1"/>
</dbReference>
<evidence type="ECO:0000256" key="4">
    <source>
        <dbReference type="ARBA" id="ARBA00049872"/>
    </source>
</evidence>
<evidence type="ECO:0000313" key="9">
    <source>
        <dbReference type="Proteomes" id="UP000000849"/>
    </source>
</evidence>
<feature type="region of interest" description="Disordered" evidence="6">
    <location>
        <begin position="368"/>
        <end position="395"/>
    </location>
</feature>
<keyword evidence="2" id="KW-0784">Thiamine biosynthesis</keyword>
<dbReference type="GO" id="GO:0009229">
    <property type="term" value="P:thiamine diphosphate biosynthetic process"/>
    <property type="evidence" value="ECO:0007669"/>
    <property type="project" value="UniProtKB-UniPathway"/>
</dbReference>
<keyword evidence="3" id="KW-0560">Oxidoreductase</keyword>
<evidence type="ECO:0000259" key="7">
    <source>
        <dbReference type="Pfam" id="PF01266"/>
    </source>
</evidence>
<dbReference type="STRING" id="446466.Cfla_0495"/>
<dbReference type="GO" id="GO:0043799">
    <property type="term" value="F:glycine oxidase activity"/>
    <property type="evidence" value="ECO:0007669"/>
    <property type="project" value="UniProtKB-EC"/>
</dbReference>
<dbReference type="EC" id="1.4.3.19" evidence="5"/>